<gene>
    <name evidence="2" type="ORF">O181_057707</name>
</gene>
<reference evidence="2" key="1">
    <citation type="submission" date="2021-03" db="EMBL/GenBank/DDBJ databases">
        <title>Draft genome sequence of rust myrtle Austropuccinia psidii MF-1, a brazilian biotype.</title>
        <authorList>
            <person name="Quecine M.C."/>
            <person name="Pachon D.M.R."/>
            <person name="Bonatelli M.L."/>
            <person name="Correr F.H."/>
            <person name="Franceschini L.M."/>
            <person name="Leite T.F."/>
            <person name="Margarido G.R.A."/>
            <person name="Almeida C.A."/>
            <person name="Ferrarezi J.A."/>
            <person name="Labate C.A."/>
        </authorList>
    </citation>
    <scope>NUCLEOTIDE SEQUENCE</scope>
    <source>
        <strain evidence="2">MF-1</strain>
    </source>
</reference>
<comment type="caution">
    <text evidence="2">The sequence shown here is derived from an EMBL/GenBank/DDBJ whole genome shotgun (WGS) entry which is preliminary data.</text>
</comment>
<evidence type="ECO:0000313" key="2">
    <source>
        <dbReference type="EMBL" id="MBW0517992.1"/>
    </source>
</evidence>
<protein>
    <submittedName>
        <fullName evidence="2">Uncharacterized protein</fullName>
    </submittedName>
</protein>
<dbReference type="Proteomes" id="UP000765509">
    <property type="component" value="Unassembled WGS sequence"/>
</dbReference>
<dbReference type="AlphaFoldDB" id="A0A9Q3HVQ2"/>
<evidence type="ECO:0000313" key="3">
    <source>
        <dbReference type="Proteomes" id="UP000765509"/>
    </source>
</evidence>
<dbReference type="EMBL" id="AVOT02026318">
    <property type="protein sequence ID" value="MBW0517992.1"/>
    <property type="molecule type" value="Genomic_DNA"/>
</dbReference>
<organism evidence="2 3">
    <name type="scientific">Austropuccinia psidii MF-1</name>
    <dbReference type="NCBI Taxonomy" id="1389203"/>
    <lineage>
        <taxon>Eukaryota</taxon>
        <taxon>Fungi</taxon>
        <taxon>Dikarya</taxon>
        <taxon>Basidiomycota</taxon>
        <taxon>Pucciniomycotina</taxon>
        <taxon>Pucciniomycetes</taxon>
        <taxon>Pucciniales</taxon>
        <taxon>Sphaerophragmiaceae</taxon>
        <taxon>Austropuccinia</taxon>
    </lineage>
</organism>
<feature type="region of interest" description="Disordered" evidence="1">
    <location>
        <begin position="75"/>
        <end position="115"/>
    </location>
</feature>
<sequence length="316" mass="36957">MEPEREYSYSFRFARSGKPTKLLSGFKPCRHQQISDQESPYFLIPGNIQDRERIIGQEPDFFQPEKERVRPYDPEIVVPAERSTKKQQKVSNTSNEASSPKIRNDSSTHIEHNSVTPESTISINTLWLKCSQFLEQTQKESERRHENISRLQDLIPYKPKLLITFKRTQLRKASEVTNKRLNQVLEEKHHFKRGRDCLDQDLNKLINVCKNIKPQTQGNVLDNPYHQEDIKPDALLKNKPRSPSQYQDGYNMIYSEKEALKQLPEASSWPKFSGVGEYDCMELIYYIDGLFLYVPSIPEHWMTARLNTAFKGNYSI</sequence>
<name>A0A9Q3HVQ2_9BASI</name>
<feature type="compositionally biased region" description="Basic and acidic residues" evidence="1">
    <location>
        <begin position="102"/>
        <end position="112"/>
    </location>
</feature>
<keyword evidence="3" id="KW-1185">Reference proteome</keyword>
<proteinExistence type="predicted"/>
<accession>A0A9Q3HVQ2</accession>
<evidence type="ECO:0000256" key="1">
    <source>
        <dbReference type="SAM" id="MobiDB-lite"/>
    </source>
</evidence>
<feature type="compositionally biased region" description="Polar residues" evidence="1">
    <location>
        <begin position="89"/>
        <end position="98"/>
    </location>
</feature>